<keyword evidence="2" id="KW-1185">Reference proteome</keyword>
<dbReference type="EMBL" id="CAJJDM010000021">
    <property type="protein sequence ID" value="CAD8055798.1"/>
    <property type="molecule type" value="Genomic_DNA"/>
</dbReference>
<dbReference type="AlphaFoldDB" id="A0A8S1KKZ9"/>
<accession>A0A8S1KKZ9</accession>
<gene>
    <name evidence="1" type="ORF">PPRIM_AZ9-3.1.T0230362</name>
</gene>
<dbReference type="Proteomes" id="UP000688137">
    <property type="component" value="Unassembled WGS sequence"/>
</dbReference>
<evidence type="ECO:0000313" key="2">
    <source>
        <dbReference type="Proteomes" id="UP000688137"/>
    </source>
</evidence>
<proteinExistence type="predicted"/>
<reference evidence="1" key="1">
    <citation type="submission" date="2021-01" db="EMBL/GenBank/DDBJ databases">
        <authorList>
            <consortium name="Genoscope - CEA"/>
            <person name="William W."/>
        </authorList>
    </citation>
    <scope>NUCLEOTIDE SEQUENCE</scope>
</reference>
<organism evidence="1 2">
    <name type="scientific">Paramecium primaurelia</name>
    <dbReference type="NCBI Taxonomy" id="5886"/>
    <lineage>
        <taxon>Eukaryota</taxon>
        <taxon>Sar</taxon>
        <taxon>Alveolata</taxon>
        <taxon>Ciliophora</taxon>
        <taxon>Intramacronucleata</taxon>
        <taxon>Oligohymenophorea</taxon>
        <taxon>Peniculida</taxon>
        <taxon>Parameciidae</taxon>
        <taxon>Paramecium</taxon>
    </lineage>
</organism>
<comment type="caution">
    <text evidence="1">The sequence shown here is derived from an EMBL/GenBank/DDBJ whole genome shotgun (WGS) entry which is preliminary data.</text>
</comment>
<protein>
    <submittedName>
        <fullName evidence="1">Uncharacterized protein</fullName>
    </submittedName>
</protein>
<sequence length="164" mass="20026">MCENYCRMQLLYQLRKKKIMENNQYNNIYDRIKKNVQNQRIYDQELSNSESTDKESIFPFIIRKQLLEQIQTINNDKNRRVVQNKAKINARITNNTRSISVCRKIEPNDQKKMIYDHLNTKLDKEKKTIVIFSQRYNPLKNDYIYRYCKQDSYLSQSNNYNNQF</sequence>
<name>A0A8S1KKZ9_PARPR</name>
<evidence type="ECO:0000313" key="1">
    <source>
        <dbReference type="EMBL" id="CAD8055798.1"/>
    </source>
</evidence>